<dbReference type="Proteomes" id="UP001439008">
    <property type="component" value="Unassembled WGS sequence"/>
</dbReference>
<organism evidence="7 8">
    <name type="scientific">Bonamia ostreae</name>
    <dbReference type="NCBI Taxonomy" id="126728"/>
    <lineage>
        <taxon>Eukaryota</taxon>
        <taxon>Sar</taxon>
        <taxon>Rhizaria</taxon>
        <taxon>Endomyxa</taxon>
        <taxon>Ascetosporea</taxon>
        <taxon>Haplosporida</taxon>
        <taxon>Bonamia</taxon>
    </lineage>
</organism>
<evidence type="ECO:0000256" key="1">
    <source>
        <dbReference type="ARBA" id="ARBA00007317"/>
    </source>
</evidence>
<comment type="cofactor">
    <cofactor evidence="3">
        <name>(R)-lipoate</name>
        <dbReference type="ChEBI" id="CHEBI:83088"/>
    </cofactor>
</comment>
<dbReference type="PROSITE" id="PS51826">
    <property type="entry name" value="PSBD"/>
    <property type="match status" value="1"/>
</dbReference>
<dbReference type="Gene3D" id="4.10.320.10">
    <property type="entry name" value="E3-binding domain"/>
    <property type="match status" value="1"/>
</dbReference>
<dbReference type="Gene3D" id="3.30.559.10">
    <property type="entry name" value="Chloramphenicol acetyltransferase-like domain"/>
    <property type="match status" value="1"/>
</dbReference>
<dbReference type="InterPro" id="IPR000089">
    <property type="entry name" value="Biotin_lipoyl"/>
</dbReference>
<dbReference type="EMBL" id="JBDODL010001293">
    <property type="protein sequence ID" value="MES1921376.1"/>
    <property type="molecule type" value="Genomic_DNA"/>
</dbReference>
<feature type="domain" description="Lipoyl-binding" evidence="5">
    <location>
        <begin position="31"/>
        <end position="105"/>
    </location>
</feature>
<keyword evidence="2 3" id="KW-0450">Lipoyl</keyword>
<evidence type="ECO:0000313" key="8">
    <source>
        <dbReference type="Proteomes" id="UP001439008"/>
    </source>
</evidence>
<dbReference type="InterPro" id="IPR001078">
    <property type="entry name" value="2-oxoacid_DH_actylTfrase"/>
</dbReference>
<comment type="caution">
    <text evidence="7">The sequence shown here is derived from an EMBL/GenBank/DDBJ whole genome shotgun (WGS) entry which is preliminary data.</text>
</comment>
<evidence type="ECO:0000256" key="3">
    <source>
        <dbReference type="RuleBase" id="RU003423"/>
    </source>
</evidence>
<dbReference type="InterPro" id="IPR045257">
    <property type="entry name" value="E2/Pdx1"/>
</dbReference>
<comment type="similarity">
    <text evidence="1 3">Belongs to the 2-oxoacid dehydrogenase family.</text>
</comment>
<dbReference type="CDD" id="cd06849">
    <property type="entry name" value="lipoyl_domain"/>
    <property type="match status" value="1"/>
</dbReference>
<dbReference type="PANTHER" id="PTHR23151">
    <property type="entry name" value="DIHYDROLIPOAMIDE ACETYL/SUCCINYL-TRANSFERASE-RELATED"/>
    <property type="match status" value="1"/>
</dbReference>
<feature type="region of interest" description="Disordered" evidence="4">
    <location>
        <begin position="123"/>
        <end position="149"/>
    </location>
</feature>
<name>A0ABV2ANX8_9EUKA</name>
<dbReference type="SUPFAM" id="SSF47005">
    <property type="entry name" value="Peripheral subunit-binding domain of 2-oxo acid dehydrogenase complex"/>
    <property type="match status" value="1"/>
</dbReference>
<evidence type="ECO:0000256" key="2">
    <source>
        <dbReference type="ARBA" id="ARBA00022823"/>
    </source>
</evidence>
<proteinExistence type="inferred from homology"/>
<dbReference type="PROSITE" id="PS50968">
    <property type="entry name" value="BIOTINYL_LIPOYL"/>
    <property type="match status" value="1"/>
</dbReference>
<keyword evidence="3" id="KW-0012">Acyltransferase</keyword>
<dbReference type="SUPFAM" id="SSF51230">
    <property type="entry name" value="Single hybrid motif"/>
    <property type="match status" value="1"/>
</dbReference>
<dbReference type="Pfam" id="PF00364">
    <property type="entry name" value="Biotin_lipoyl"/>
    <property type="match status" value="1"/>
</dbReference>
<keyword evidence="3" id="KW-0808">Transferase</keyword>
<dbReference type="PANTHER" id="PTHR23151:SF90">
    <property type="entry name" value="DIHYDROLIPOYLLYSINE-RESIDUE ACETYLTRANSFERASE COMPONENT OF PYRUVATE DEHYDROGENASE COMPLEX, MITOCHONDRIAL-RELATED"/>
    <property type="match status" value="1"/>
</dbReference>
<gene>
    <name evidence="7" type="ORF">MHBO_002910</name>
</gene>
<feature type="domain" description="Peripheral subunit-binding (PSBD)" evidence="6">
    <location>
        <begin position="168"/>
        <end position="207"/>
    </location>
</feature>
<evidence type="ECO:0000313" key="7">
    <source>
        <dbReference type="EMBL" id="MES1921376.1"/>
    </source>
</evidence>
<protein>
    <recommendedName>
        <fullName evidence="3">Dihydrolipoamide acetyltransferase component of pyruvate dehydrogenase complex</fullName>
        <ecNumber evidence="3">2.3.1.-</ecNumber>
    </recommendedName>
</protein>
<dbReference type="Gene3D" id="2.40.50.100">
    <property type="match status" value="1"/>
</dbReference>
<dbReference type="InterPro" id="IPR023213">
    <property type="entry name" value="CAT-like_dom_sf"/>
</dbReference>
<dbReference type="Pfam" id="PF02817">
    <property type="entry name" value="E3_binding"/>
    <property type="match status" value="1"/>
</dbReference>
<evidence type="ECO:0000259" key="5">
    <source>
        <dbReference type="PROSITE" id="PS50968"/>
    </source>
</evidence>
<feature type="compositionally biased region" description="Basic and acidic residues" evidence="4">
    <location>
        <begin position="132"/>
        <end position="149"/>
    </location>
</feature>
<keyword evidence="8" id="KW-1185">Reference proteome</keyword>
<dbReference type="InterPro" id="IPR004167">
    <property type="entry name" value="PSBD"/>
</dbReference>
<dbReference type="InterPro" id="IPR036625">
    <property type="entry name" value="E3-bd_dom_sf"/>
</dbReference>
<dbReference type="Pfam" id="PF00198">
    <property type="entry name" value="2-oxoacid_dh"/>
    <property type="match status" value="1"/>
</dbReference>
<evidence type="ECO:0000259" key="6">
    <source>
        <dbReference type="PROSITE" id="PS51826"/>
    </source>
</evidence>
<accession>A0ABV2ANX8</accession>
<evidence type="ECO:0000256" key="4">
    <source>
        <dbReference type="SAM" id="MobiDB-lite"/>
    </source>
</evidence>
<dbReference type="SUPFAM" id="SSF52777">
    <property type="entry name" value="CoA-dependent acyltransferases"/>
    <property type="match status" value="1"/>
</dbReference>
<reference evidence="7 8" key="1">
    <citation type="journal article" date="2024" name="BMC Biol.">
        <title>Comparative genomics of Ascetosporea gives new insight into the evolutionary basis for animal parasitism in Rhizaria.</title>
        <authorList>
            <person name="Hiltunen Thoren M."/>
            <person name="Onut-Brannstrom I."/>
            <person name="Alfjorden A."/>
            <person name="Peckova H."/>
            <person name="Swords F."/>
            <person name="Hooper C."/>
            <person name="Holzer A.S."/>
            <person name="Bass D."/>
            <person name="Burki F."/>
        </authorList>
    </citation>
    <scope>NUCLEOTIDE SEQUENCE [LARGE SCALE GENOMIC DNA]</scope>
    <source>
        <strain evidence="7">20-A016</strain>
    </source>
</reference>
<dbReference type="InterPro" id="IPR011053">
    <property type="entry name" value="Single_hybrid_motif"/>
</dbReference>
<sequence length="368" mass="40908">MIFVASRIVKKKMFCLRNFSARFASYKGVDYTPSIMPKLSPTATESKVEEWLVSEGDFIEPGDSYCNVETDKASVSHDAQEEGYIAKIFKSDEKVAINSIIGIQVENESDVAAFKDFALDEHSDAPNQQETGTKEESKPEKTKDENELAIKVEDKKNVAQSEKPERILATPFAKKLAAQNDINLLKTNVAPSGLGGVFIEKDVRNLIKRPAAKSASSKTAIEDESQNLFTDVPLTAMRETIAKRLLESKQTIPHFNVEQTCNMERLITLRKKLNEIDGVKISINDFVLKASALALRKVPEVNSSWQHKFIRTYRYADVSVAVSTPTGLLTPIVKRTCCKGLDEISKEVRSLAAQAKEGSLKPAQFVVF</sequence>
<dbReference type="EC" id="2.3.1.-" evidence="3"/>